<dbReference type="Gene3D" id="3.10.10.10">
    <property type="entry name" value="HIV Type 1 Reverse Transcriptase, subunit A, domain 1"/>
    <property type="match status" value="1"/>
</dbReference>
<gene>
    <name evidence="1" type="ORF">EPI10_028134</name>
</gene>
<dbReference type="PANTHER" id="PTHR15503">
    <property type="entry name" value="LDOC1 RELATED"/>
    <property type="match status" value="1"/>
</dbReference>
<proteinExistence type="predicted"/>
<protein>
    <submittedName>
        <fullName evidence="1">DNA/RNA polymerases superfamily protein</fullName>
    </submittedName>
</protein>
<dbReference type="InterPro" id="IPR032567">
    <property type="entry name" value="RTL1-rel"/>
</dbReference>
<dbReference type="InterPro" id="IPR043502">
    <property type="entry name" value="DNA/RNA_pol_sf"/>
</dbReference>
<comment type="caution">
    <text evidence="1">The sequence shown here is derived from an EMBL/GenBank/DDBJ whole genome shotgun (WGS) entry which is preliminary data.</text>
</comment>
<dbReference type="OrthoDB" id="1735095at2759"/>
<dbReference type="EMBL" id="SMMG02000009">
    <property type="protein sequence ID" value="KAA3461575.1"/>
    <property type="molecule type" value="Genomic_DNA"/>
</dbReference>
<dbReference type="PANTHER" id="PTHR15503:SF45">
    <property type="entry name" value="RNA-DIRECTED DNA POLYMERASE HOMOLOG"/>
    <property type="match status" value="1"/>
</dbReference>
<organism evidence="1 2">
    <name type="scientific">Gossypium australe</name>
    <dbReference type="NCBI Taxonomy" id="47621"/>
    <lineage>
        <taxon>Eukaryota</taxon>
        <taxon>Viridiplantae</taxon>
        <taxon>Streptophyta</taxon>
        <taxon>Embryophyta</taxon>
        <taxon>Tracheophyta</taxon>
        <taxon>Spermatophyta</taxon>
        <taxon>Magnoliopsida</taxon>
        <taxon>eudicotyledons</taxon>
        <taxon>Gunneridae</taxon>
        <taxon>Pentapetalae</taxon>
        <taxon>rosids</taxon>
        <taxon>malvids</taxon>
        <taxon>Malvales</taxon>
        <taxon>Malvaceae</taxon>
        <taxon>Malvoideae</taxon>
        <taxon>Gossypium</taxon>
    </lineage>
</organism>
<dbReference type="Proteomes" id="UP000325315">
    <property type="component" value="Unassembled WGS sequence"/>
</dbReference>
<dbReference type="SUPFAM" id="SSF56672">
    <property type="entry name" value="DNA/RNA polymerases"/>
    <property type="match status" value="1"/>
</dbReference>
<dbReference type="AlphaFoldDB" id="A0A5B6UZT9"/>
<name>A0A5B6UZT9_9ROSI</name>
<accession>A0A5B6UZT9</accession>
<evidence type="ECO:0000313" key="2">
    <source>
        <dbReference type="Proteomes" id="UP000325315"/>
    </source>
</evidence>
<reference evidence="1" key="1">
    <citation type="submission" date="2019-08" db="EMBL/GenBank/DDBJ databases">
        <authorList>
            <person name="Liu F."/>
        </authorList>
    </citation>
    <scope>NUCLEOTIDE SEQUENCE [LARGE SCALE GENOMIC DNA]</scope>
    <source>
        <strain evidence="1">PA1801</strain>
        <tissue evidence="1">Leaf</tissue>
    </source>
</reference>
<keyword evidence="2" id="KW-1185">Reference proteome</keyword>
<sequence>MLFSFDEFNVILGMDWLIVYDAVVCCKQKQIILKLPEESEVKFVIDFVPGTSLISITHYRMALKKLKELKAQLQELIDRGFIRLSSAPMFFMKNKDDTLRLSINYQHLNKVTISNKYLLH</sequence>
<evidence type="ECO:0000313" key="1">
    <source>
        <dbReference type="EMBL" id="KAA3461575.1"/>
    </source>
</evidence>
<dbReference type="Pfam" id="PF08284">
    <property type="entry name" value="RVP_2"/>
    <property type="match status" value="1"/>
</dbReference>